<comment type="caution">
    <text evidence="1">The sequence shown here is derived from an EMBL/GenBank/DDBJ whole genome shotgun (WGS) entry which is preliminary data.</text>
</comment>
<name>A0A2S4HFR6_9GAMM</name>
<evidence type="ECO:0000313" key="2">
    <source>
        <dbReference type="EMBL" id="RNL64622.1"/>
    </source>
</evidence>
<sequence>MTEKLMHRYYFISSPLHFCVASSIAMQHENDLNIAVFVQGSQTFIKKYGEAAEQSPEIFGKVAYLAARTGKLNISARKAWYKSYEQLFEGQQQLAIYTGNDRRPEFQSAMYWLVTNGKEPDAYYMDEGTVTYIGHKSMRSFQHRYIDPILKKLLYGKLWKNALTTGTSPWIESACVAFPDLVHPRLQEKKLLAIDVSAFTDERFLRMALTIADLDEAQQGILNQVSLVLTLPYEAYFLKQRHRYAELAVQLKSIYSPNQIAVKPHPRISNHHIISETFPGFQVLDSSVGMELLVPLLNSQCAIVGDVSSVLLTAKWLRPNMPIYALAQEGDASSQLAEIYQHLAIPIVAMEDLASSLTHNTNPDISTSHG</sequence>
<evidence type="ECO:0000313" key="1">
    <source>
        <dbReference type="EMBL" id="POP52832.1"/>
    </source>
</evidence>
<dbReference type="Gene3D" id="3.40.50.11110">
    <property type="entry name" value="Sialyltransferase, C-terminal GT-B Rossman nucleotide-binding domain"/>
    <property type="match status" value="1"/>
</dbReference>
<proteinExistence type="predicted"/>
<dbReference type="Proteomes" id="UP000274695">
    <property type="component" value="Unassembled WGS sequence"/>
</dbReference>
<organism evidence="1 3">
    <name type="scientific">Zhongshania marina</name>
    <dbReference type="NCBI Taxonomy" id="2304603"/>
    <lineage>
        <taxon>Bacteria</taxon>
        <taxon>Pseudomonadati</taxon>
        <taxon>Pseudomonadota</taxon>
        <taxon>Gammaproteobacteria</taxon>
        <taxon>Cellvibrionales</taxon>
        <taxon>Spongiibacteraceae</taxon>
        <taxon>Zhongshania</taxon>
    </lineage>
</organism>
<evidence type="ECO:0000313" key="4">
    <source>
        <dbReference type="Proteomes" id="UP000274695"/>
    </source>
</evidence>
<keyword evidence="4" id="KW-1185">Reference proteome</keyword>
<dbReference type="OrthoDB" id="5610921at2"/>
<dbReference type="Pfam" id="PF07388">
    <property type="entry name" value="A-2_8-polyST"/>
    <property type="match status" value="1"/>
</dbReference>
<protein>
    <submittedName>
        <fullName evidence="1">Uncharacterized protein</fullName>
    </submittedName>
</protein>
<accession>A0A2S4HFR6</accession>
<dbReference type="InterPro" id="IPR010866">
    <property type="entry name" value="A-2_8-polyST"/>
</dbReference>
<reference evidence="2 4" key="2">
    <citation type="submission" date="2018-10" db="EMBL/GenBank/DDBJ databases">
        <title>Draft genome sequence of Zhongshania sp. DSW25-10.</title>
        <authorList>
            <person name="Oh J."/>
        </authorList>
    </citation>
    <scope>NUCLEOTIDE SEQUENCE [LARGE SCALE GENOMIC DNA]</scope>
    <source>
        <strain evidence="2 4">DSW25-10</strain>
    </source>
</reference>
<dbReference type="EMBL" id="RHGB01000007">
    <property type="protein sequence ID" value="RNL64622.1"/>
    <property type="molecule type" value="Genomic_DNA"/>
</dbReference>
<evidence type="ECO:0000313" key="3">
    <source>
        <dbReference type="Proteomes" id="UP000237222"/>
    </source>
</evidence>
<reference evidence="1" key="1">
    <citation type="submission" date="2018-01" db="EMBL/GenBank/DDBJ databases">
        <authorList>
            <person name="Yu X.-D."/>
        </authorList>
    </citation>
    <scope>NUCLEOTIDE SEQUENCE</scope>
    <source>
        <strain evidence="1">ZX-21</strain>
    </source>
</reference>
<dbReference type="AlphaFoldDB" id="A0A2S4HFR6"/>
<dbReference type="EMBL" id="PQGG01000023">
    <property type="protein sequence ID" value="POP52832.1"/>
    <property type="molecule type" value="Genomic_DNA"/>
</dbReference>
<dbReference type="Proteomes" id="UP000237222">
    <property type="component" value="Unassembled WGS sequence"/>
</dbReference>
<dbReference type="RefSeq" id="WP_103684348.1">
    <property type="nucleotide sequence ID" value="NZ_PQGG01000023.1"/>
</dbReference>
<gene>
    <name evidence="1" type="ORF">C0068_09940</name>
    <name evidence="2" type="ORF">D0911_07590</name>
</gene>